<evidence type="ECO:0000313" key="2">
    <source>
        <dbReference type="EMBL" id="OPJ75364.1"/>
    </source>
</evidence>
<proteinExistence type="predicted"/>
<dbReference type="AlphaFoldDB" id="A0A1V4JTD6"/>
<evidence type="ECO:0000256" key="1">
    <source>
        <dbReference type="SAM" id="MobiDB-lite"/>
    </source>
</evidence>
<organism evidence="2 3">
    <name type="scientific">Patagioenas fasciata monilis</name>
    <dbReference type="NCBI Taxonomy" id="372326"/>
    <lineage>
        <taxon>Eukaryota</taxon>
        <taxon>Metazoa</taxon>
        <taxon>Chordata</taxon>
        <taxon>Craniata</taxon>
        <taxon>Vertebrata</taxon>
        <taxon>Euteleostomi</taxon>
        <taxon>Archelosauria</taxon>
        <taxon>Archosauria</taxon>
        <taxon>Dinosauria</taxon>
        <taxon>Saurischia</taxon>
        <taxon>Theropoda</taxon>
        <taxon>Coelurosauria</taxon>
        <taxon>Aves</taxon>
        <taxon>Neognathae</taxon>
        <taxon>Neoaves</taxon>
        <taxon>Columbimorphae</taxon>
        <taxon>Columbiformes</taxon>
        <taxon>Columbidae</taxon>
        <taxon>Patagioenas</taxon>
    </lineage>
</organism>
<comment type="caution">
    <text evidence="2">The sequence shown here is derived from an EMBL/GenBank/DDBJ whole genome shotgun (WGS) entry which is preliminary data.</text>
</comment>
<feature type="region of interest" description="Disordered" evidence="1">
    <location>
        <begin position="109"/>
        <end position="148"/>
    </location>
</feature>
<evidence type="ECO:0000313" key="3">
    <source>
        <dbReference type="Proteomes" id="UP000190648"/>
    </source>
</evidence>
<feature type="compositionally biased region" description="Polar residues" evidence="1">
    <location>
        <begin position="124"/>
        <end position="135"/>
    </location>
</feature>
<dbReference type="Proteomes" id="UP000190648">
    <property type="component" value="Unassembled WGS sequence"/>
</dbReference>
<gene>
    <name evidence="2" type="ORF">AV530_007859</name>
</gene>
<keyword evidence="3" id="KW-1185">Reference proteome</keyword>
<sequence>MFAEKKPLMIVCWFNKWSLAPTEQFLMLVVFLLLRTCSSTLGWSNIPPMQGDPIPQRHHLPENTTLASTSASCVEALRAPLFRDKRNLNFIPECNSKKEKLEQMMLKEGPEHPFPSRGTRIGDSPSSSIITSTLERNGAHLYHGHKRQ</sequence>
<protein>
    <submittedName>
        <fullName evidence="2">Uncharacterized protein</fullName>
    </submittedName>
</protein>
<reference evidence="2 3" key="1">
    <citation type="submission" date="2016-02" db="EMBL/GenBank/DDBJ databases">
        <title>Band-tailed pigeon sequencing and assembly.</title>
        <authorList>
            <person name="Soares A.E."/>
            <person name="Novak B.J."/>
            <person name="Rice E.S."/>
            <person name="O'Connell B."/>
            <person name="Chang D."/>
            <person name="Weber S."/>
            <person name="Shapiro B."/>
        </authorList>
    </citation>
    <scope>NUCLEOTIDE SEQUENCE [LARGE SCALE GENOMIC DNA]</scope>
    <source>
        <strain evidence="2">BTP2013</strain>
        <tissue evidence="2">Blood</tissue>
    </source>
</reference>
<accession>A0A1V4JTD6</accession>
<dbReference type="EMBL" id="LSYS01006437">
    <property type="protein sequence ID" value="OPJ75364.1"/>
    <property type="molecule type" value="Genomic_DNA"/>
</dbReference>
<name>A0A1V4JTD6_PATFA</name>